<organism evidence="2 3">
    <name type="scientific">Noviherbaspirillum album</name>
    <dbReference type="NCBI Taxonomy" id="3080276"/>
    <lineage>
        <taxon>Bacteria</taxon>
        <taxon>Pseudomonadati</taxon>
        <taxon>Pseudomonadota</taxon>
        <taxon>Betaproteobacteria</taxon>
        <taxon>Burkholderiales</taxon>
        <taxon>Oxalobacteraceae</taxon>
        <taxon>Noviherbaspirillum</taxon>
    </lineage>
</organism>
<feature type="region of interest" description="Disordered" evidence="1">
    <location>
        <begin position="459"/>
        <end position="488"/>
    </location>
</feature>
<dbReference type="EMBL" id="JAWIIV010000039">
    <property type="protein sequence ID" value="MEC4722926.1"/>
    <property type="molecule type" value="Genomic_DNA"/>
</dbReference>
<evidence type="ECO:0000313" key="3">
    <source>
        <dbReference type="Proteomes" id="UP001352263"/>
    </source>
</evidence>
<accession>A0ABU6JGY3</accession>
<dbReference type="RefSeq" id="WP_326509552.1">
    <property type="nucleotide sequence ID" value="NZ_JAWIIV010000039.1"/>
</dbReference>
<feature type="compositionally biased region" description="Low complexity" evidence="1">
    <location>
        <begin position="461"/>
        <end position="471"/>
    </location>
</feature>
<keyword evidence="3" id="KW-1185">Reference proteome</keyword>
<sequence>MPISLLSSHRTSLPPDYAAQPQGSAPARGTHAGSSSPSQGSSAPHRHLRPPSHSHGLQDEYLRKGQQVSRDYYKKQIATWASLATETFLHGDDEMKRKSLQILMEDFFRPPGALECTQAGELNKTLERKLHSSQLKALKIIEKRSSDLGGRNRYLLLASFISNFLEHMGTSVDASRDAQRQSIKVLSEVMDTIAEPNNRAKLLVRLMEKFNSGGIKTDRFAKGMLGRPGTVSDVTLQLIERELKVARSSYRRIDQDTLQALQRCYDRTILTYDPTVQGETPLHTKAWRDVFRNKYLNPAKFGKWESHTAKLMYAAKKVFGLEGSKDKVDRLHGKLKDEVSSRGSMPRFADARTRAWVDDLNSRQADSKRLDSLRDELARWDEGLETQSAVSADLERQSTTGNGSSMSMVETLQMRNRMQQRENEYWEALNALGILNPDGSLNREIYRKAREGKLVLEEISGRAGNSSASNGSWGGRRVDGSVRPPRNA</sequence>
<dbReference type="Proteomes" id="UP001352263">
    <property type="component" value="Unassembled WGS sequence"/>
</dbReference>
<protein>
    <submittedName>
        <fullName evidence="2">Uncharacterized protein</fullName>
    </submittedName>
</protein>
<evidence type="ECO:0000256" key="1">
    <source>
        <dbReference type="SAM" id="MobiDB-lite"/>
    </source>
</evidence>
<evidence type="ECO:0000313" key="2">
    <source>
        <dbReference type="EMBL" id="MEC4722926.1"/>
    </source>
</evidence>
<feature type="region of interest" description="Disordered" evidence="1">
    <location>
        <begin position="1"/>
        <end position="58"/>
    </location>
</feature>
<name>A0ABU6JGY3_9BURK</name>
<reference evidence="2 3" key="1">
    <citation type="submission" date="2023-10" db="EMBL/GenBank/DDBJ databases">
        <title>Noviherbaspirillum sp. CPCC 100848 genome assembly.</title>
        <authorList>
            <person name="Li X.Y."/>
            <person name="Fang X.M."/>
        </authorList>
    </citation>
    <scope>NUCLEOTIDE SEQUENCE [LARGE SCALE GENOMIC DNA]</scope>
    <source>
        <strain evidence="2 3">CPCC 100848</strain>
    </source>
</reference>
<feature type="compositionally biased region" description="Low complexity" evidence="1">
    <location>
        <begin position="31"/>
        <end position="43"/>
    </location>
</feature>
<gene>
    <name evidence="2" type="ORF">RY831_27585</name>
</gene>
<feature type="compositionally biased region" description="Polar residues" evidence="1">
    <location>
        <begin position="1"/>
        <end position="11"/>
    </location>
</feature>
<comment type="caution">
    <text evidence="2">The sequence shown here is derived from an EMBL/GenBank/DDBJ whole genome shotgun (WGS) entry which is preliminary data.</text>
</comment>
<proteinExistence type="predicted"/>